<comment type="caution">
    <text evidence="1">The sequence shown here is derived from an EMBL/GenBank/DDBJ whole genome shotgun (WGS) entry which is preliminary data.</text>
</comment>
<organism evidence="1 2">
    <name type="scientific">Araneus ventricosus</name>
    <name type="common">Orbweaver spider</name>
    <name type="synonym">Epeira ventricosa</name>
    <dbReference type="NCBI Taxonomy" id="182803"/>
    <lineage>
        <taxon>Eukaryota</taxon>
        <taxon>Metazoa</taxon>
        <taxon>Ecdysozoa</taxon>
        <taxon>Arthropoda</taxon>
        <taxon>Chelicerata</taxon>
        <taxon>Arachnida</taxon>
        <taxon>Araneae</taxon>
        <taxon>Araneomorphae</taxon>
        <taxon>Entelegynae</taxon>
        <taxon>Araneoidea</taxon>
        <taxon>Araneidae</taxon>
        <taxon>Araneus</taxon>
    </lineage>
</organism>
<proteinExistence type="predicted"/>
<protein>
    <submittedName>
        <fullName evidence="1">Uncharacterized protein</fullName>
    </submittedName>
</protein>
<sequence>MTKARGLSSPPTPQKTRIILPPLWSVLQHTIRASLTTAPASACVAWPESRERRTAAEKLLIDQNRLWARDNGPLGACTGLPASRTHKTETSTSTPFCPFLVLLPTPLLLPRRPQSRSFLVLLLLPQMLFVA</sequence>
<accession>A0A4Y2BGB6</accession>
<reference evidence="1 2" key="1">
    <citation type="journal article" date="2019" name="Sci. Rep.">
        <title>Orb-weaving spider Araneus ventricosus genome elucidates the spidroin gene catalogue.</title>
        <authorList>
            <person name="Kono N."/>
            <person name="Nakamura H."/>
            <person name="Ohtoshi R."/>
            <person name="Moran D.A.P."/>
            <person name="Shinohara A."/>
            <person name="Yoshida Y."/>
            <person name="Fujiwara M."/>
            <person name="Mori M."/>
            <person name="Tomita M."/>
            <person name="Arakawa K."/>
        </authorList>
    </citation>
    <scope>NUCLEOTIDE SEQUENCE [LARGE SCALE GENOMIC DNA]</scope>
</reference>
<gene>
    <name evidence="1" type="ORF">AVEN_203457_1</name>
</gene>
<keyword evidence="2" id="KW-1185">Reference proteome</keyword>
<dbReference type="Proteomes" id="UP000499080">
    <property type="component" value="Unassembled WGS sequence"/>
</dbReference>
<evidence type="ECO:0000313" key="1">
    <source>
        <dbReference type="EMBL" id="GBL91302.1"/>
    </source>
</evidence>
<evidence type="ECO:0000313" key="2">
    <source>
        <dbReference type="Proteomes" id="UP000499080"/>
    </source>
</evidence>
<dbReference type="AlphaFoldDB" id="A0A4Y2BGB6"/>
<dbReference type="EMBL" id="BGPR01000078">
    <property type="protein sequence ID" value="GBL91302.1"/>
    <property type="molecule type" value="Genomic_DNA"/>
</dbReference>
<name>A0A4Y2BGB6_ARAVE</name>